<organism evidence="2 3">
    <name type="scientific">Actinophytocola algeriensis</name>
    <dbReference type="NCBI Taxonomy" id="1768010"/>
    <lineage>
        <taxon>Bacteria</taxon>
        <taxon>Bacillati</taxon>
        <taxon>Actinomycetota</taxon>
        <taxon>Actinomycetes</taxon>
        <taxon>Pseudonocardiales</taxon>
        <taxon>Pseudonocardiaceae</taxon>
    </lineage>
</organism>
<dbReference type="RefSeq" id="WP_184813749.1">
    <property type="nucleotide sequence ID" value="NZ_JACHJQ010000006.1"/>
</dbReference>
<dbReference type="Proteomes" id="UP000520767">
    <property type="component" value="Unassembled WGS sequence"/>
</dbReference>
<dbReference type="AlphaFoldDB" id="A0A7W7QAH0"/>
<evidence type="ECO:0000313" key="3">
    <source>
        <dbReference type="Proteomes" id="UP000520767"/>
    </source>
</evidence>
<dbReference type="EMBL" id="JACHJQ010000006">
    <property type="protein sequence ID" value="MBB4909679.1"/>
    <property type="molecule type" value="Genomic_DNA"/>
</dbReference>
<gene>
    <name evidence="2" type="ORF">FHR82_005937</name>
</gene>
<name>A0A7W7QAH0_9PSEU</name>
<proteinExistence type="predicted"/>
<dbReference type="Pfam" id="PF13560">
    <property type="entry name" value="HTH_31"/>
    <property type="match status" value="1"/>
</dbReference>
<dbReference type="PROSITE" id="PS50943">
    <property type="entry name" value="HTH_CROC1"/>
    <property type="match status" value="1"/>
</dbReference>
<dbReference type="InterPro" id="IPR010982">
    <property type="entry name" value="Lambda_DNA-bd_dom_sf"/>
</dbReference>
<reference evidence="2 3" key="1">
    <citation type="submission" date="2020-08" db="EMBL/GenBank/DDBJ databases">
        <title>Genomic Encyclopedia of Type Strains, Phase III (KMG-III): the genomes of soil and plant-associated and newly described type strains.</title>
        <authorList>
            <person name="Whitman W."/>
        </authorList>
    </citation>
    <scope>NUCLEOTIDE SEQUENCE [LARGE SCALE GENOMIC DNA]</scope>
    <source>
        <strain evidence="2 3">CECT 8960</strain>
    </source>
</reference>
<dbReference type="GO" id="GO:0003677">
    <property type="term" value="F:DNA binding"/>
    <property type="evidence" value="ECO:0007669"/>
    <property type="project" value="InterPro"/>
</dbReference>
<dbReference type="SMART" id="SM00530">
    <property type="entry name" value="HTH_XRE"/>
    <property type="match status" value="1"/>
</dbReference>
<keyword evidence="3" id="KW-1185">Reference proteome</keyword>
<dbReference type="SUPFAM" id="SSF47413">
    <property type="entry name" value="lambda repressor-like DNA-binding domains"/>
    <property type="match status" value="1"/>
</dbReference>
<accession>A0A7W7QAH0</accession>
<dbReference type="CDD" id="cd00093">
    <property type="entry name" value="HTH_XRE"/>
    <property type="match status" value="1"/>
</dbReference>
<dbReference type="InterPro" id="IPR001387">
    <property type="entry name" value="Cro/C1-type_HTH"/>
</dbReference>
<feature type="domain" description="HTH cro/C1-type" evidence="1">
    <location>
        <begin position="44"/>
        <end position="81"/>
    </location>
</feature>
<sequence length="174" mass="19652">MPNRPSADQETLTDGSVNRAIGDELRRVRDDLGWTRGMVIDRMASDISVQALANYEYGLRPCTLPRLVEICEALDVPTPTLVALALQRISVEPDADSLQIDLKAVIATEDSAYPTLRQWAQNRLKSNPEGTGVARLERAAIEEMATIFDLPVAEFLRYLRQFIPERTPRRMLWD</sequence>
<evidence type="ECO:0000259" key="1">
    <source>
        <dbReference type="PROSITE" id="PS50943"/>
    </source>
</evidence>
<comment type="caution">
    <text evidence="2">The sequence shown here is derived from an EMBL/GenBank/DDBJ whole genome shotgun (WGS) entry which is preliminary data.</text>
</comment>
<dbReference type="Gene3D" id="1.10.260.40">
    <property type="entry name" value="lambda repressor-like DNA-binding domains"/>
    <property type="match status" value="1"/>
</dbReference>
<protein>
    <submittedName>
        <fullName evidence="2">Transcriptional regulator with XRE-family HTH domain</fullName>
    </submittedName>
</protein>
<evidence type="ECO:0000313" key="2">
    <source>
        <dbReference type="EMBL" id="MBB4909679.1"/>
    </source>
</evidence>